<dbReference type="Proteomes" id="UP000064243">
    <property type="component" value="Unassembled WGS sequence"/>
</dbReference>
<dbReference type="SUPFAM" id="SSF55248">
    <property type="entry name" value="PCD-like"/>
    <property type="match status" value="1"/>
</dbReference>
<dbReference type="CDD" id="cd00913">
    <property type="entry name" value="PCD_DCoH_subfamily_a"/>
    <property type="match status" value="1"/>
</dbReference>
<dbReference type="AlphaFoldDB" id="A0A106BND6"/>
<dbReference type="PANTHER" id="PTHR12599">
    <property type="entry name" value="PTERIN-4-ALPHA-CARBINOLAMINE DEHYDRATASE"/>
    <property type="match status" value="1"/>
</dbReference>
<evidence type="ECO:0000313" key="6">
    <source>
        <dbReference type="Proteomes" id="UP000064243"/>
    </source>
</evidence>
<dbReference type="PANTHER" id="PTHR12599:SF0">
    <property type="entry name" value="PTERIN-4-ALPHA-CARBINOLAMINE DEHYDRATASE"/>
    <property type="match status" value="1"/>
</dbReference>
<dbReference type="EC" id="4.2.1.96" evidence="4"/>
<comment type="catalytic activity">
    <reaction evidence="1 4">
        <text>(4aS,6R)-4a-hydroxy-L-erythro-5,6,7,8-tetrahydrobiopterin = (6R)-L-erythro-6,7-dihydrobiopterin + H2O</text>
        <dbReference type="Rhea" id="RHEA:11920"/>
        <dbReference type="ChEBI" id="CHEBI:15377"/>
        <dbReference type="ChEBI" id="CHEBI:15642"/>
        <dbReference type="ChEBI" id="CHEBI:43120"/>
        <dbReference type="EC" id="4.2.1.96"/>
    </reaction>
</comment>
<dbReference type="Gene3D" id="3.30.1360.20">
    <property type="entry name" value="Transcriptional coactivator/pterin dehydratase"/>
    <property type="match status" value="1"/>
</dbReference>
<proteinExistence type="inferred from homology"/>
<dbReference type="STRING" id="1123392.GCA_000376425_00344"/>
<dbReference type="InterPro" id="IPR001533">
    <property type="entry name" value="Pterin_deHydtase"/>
</dbReference>
<dbReference type="PATRIC" id="fig|36861.3.peg.1564"/>
<dbReference type="EMBL" id="LDUG01000024">
    <property type="protein sequence ID" value="KVW95666.1"/>
    <property type="molecule type" value="Genomic_DNA"/>
</dbReference>
<evidence type="ECO:0000313" key="5">
    <source>
        <dbReference type="EMBL" id="KVW95666.1"/>
    </source>
</evidence>
<evidence type="ECO:0000256" key="3">
    <source>
        <dbReference type="ARBA" id="ARBA00023239"/>
    </source>
</evidence>
<comment type="similarity">
    <text evidence="2 4">Belongs to the pterin-4-alpha-carbinolamine dehydratase family.</text>
</comment>
<accession>A0A106BND6</accession>
<evidence type="ECO:0000256" key="4">
    <source>
        <dbReference type="HAMAP-Rule" id="MF_00434"/>
    </source>
</evidence>
<organism evidence="5 6">
    <name type="scientific">Thiobacillus denitrificans</name>
    <dbReference type="NCBI Taxonomy" id="36861"/>
    <lineage>
        <taxon>Bacteria</taxon>
        <taxon>Pseudomonadati</taxon>
        <taxon>Pseudomonadota</taxon>
        <taxon>Betaproteobacteria</taxon>
        <taxon>Nitrosomonadales</taxon>
        <taxon>Thiobacillaceae</taxon>
        <taxon>Thiobacillus</taxon>
    </lineage>
</organism>
<dbReference type="NCBIfam" id="NF002019">
    <property type="entry name" value="PRK00823.1-4"/>
    <property type="match status" value="1"/>
</dbReference>
<keyword evidence="3 4" id="KW-0456">Lyase</keyword>
<keyword evidence="6" id="KW-1185">Reference proteome</keyword>
<evidence type="ECO:0000256" key="2">
    <source>
        <dbReference type="ARBA" id="ARBA00006472"/>
    </source>
</evidence>
<dbReference type="Pfam" id="PF01329">
    <property type="entry name" value="Pterin_4a"/>
    <property type="match status" value="1"/>
</dbReference>
<reference evidence="5 6" key="1">
    <citation type="journal article" date="2015" name="Appl. Environ. Microbiol.">
        <title>Aerobic and Anaerobic Thiosulfate Oxidation by a Cold-Adapted, Subglacial Chemoautotroph.</title>
        <authorList>
            <person name="Harrold Z.R."/>
            <person name="Skidmore M.L."/>
            <person name="Hamilton T.L."/>
            <person name="Desch L."/>
            <person name="Amada K."/>
            <person name="van Gelder W."/>
            <person name="Glover K."/>
            <person name="Roden E.E."/>
            <person name="Boyd E.S."/>
        </authorList>
    </citation>
    <scope>NUCLEOTIDE SEQUENCE [LARGE SCALE GENOMIC DNA]</scope>
    <source>
        <strain evidence="5 6">RG</strain>
    </source>
</reference>
<protein>
    <recommendedName>
        <fullName evidence="4">Putative pterin-4-alpha-carbinolamine dehydratase</fullName>
        <shortName evidence="4">PHS</shortName>
        <ecNumber evidence="4">4.2.1.96</ecNumber>
    </recommendedName>
    <alternativeName>
        <fullName evidence="4">4-alpha-hydroxy-tetrahydropterin dehydratase</fullName>
    </alternativeName>
    <alternativeName>
        <fullName evidence="4">Pterin carbinolamine dehydratase</fullName>
        <shortName evidence="4">PCD</shortName>
    </alternativeName>
</protein>
<dbReference type="GO" id="GO:0006729">
    <property type="term" value="P:tetrahydrobiopterin biosynthetic process"/>
    <property type="evidence" value="ECO:0007669"/>
    <property type="project" value="InterPro"/>
</dbReference>
<comment type="caution">
    <text evidence="5">The sequence shown here is derived from an EMBL/GenBank/DDBJ whole genome shotgun (WGS) entry which is preliminary data.</text>
</comment>
<dbReference type="OrthoDB" id="9794987at2"/>
<dbReference type="RefSeq" id="WP_059755475.1">
    <property type="nucleotide sequence ID" value="NZ_LDUG01000024.1"/>
</dbReference>
<gene>
    <name evidence="5" type="ORF">ABW22_09515</name>
</gene>
<evidence type="ECO:0000256" key="1">
    <source>
        <dbReference type="ARBA" id="ARBA00001554"/>
    </source>
</evidence>
<name>A0A106BND6_THIDE</name>
<dbReference type="HAMAP" id="MF_00434">
    <property type="entry name" value="Pterin_4_alpha"/>
    <property type="match status" value="1"/>
</dbReference>
<sequence length="113" mass="12751">MANIIEELVRKKCAPCEGGVAPLTDAQIGPLLKGLSGWQREGEKIVKEFKFKDHYQAQAFTNAAMWVSHREDHHPYLLVGYNTVKVEYWTHAIGGLSENDFICAAKVDMLFDI</sequence>
<dbReference type="GO" id="GO:0008124">
    <property type="term" value="F:4-alpha-hydroxytetrahydrobiopterin dehydratase activity"/>
    <property type="evidence" value="ECO:0007669"/>
    <property type="project" value="UniProtKB-UniRule"/>
</dbReference>
<dbReference type="InterPro" id="IPR036428">
    <property type="entry name" value="PCD_sf"/>
</dbReference>